<dbReference type="PANTHER" id="PTHR30136">
    <property type="entry name" value="HELIX-TURN-HELIX TRANSCRIPTIONAL REGULATOR, ICLR FAMILY"/>
    <property type="match status" value="1"/>
</dbReference>
<protein>
    <submittedName>
        <fullName evidence="4">DNA-binding transcriptional regulator, IclR family</fullName>
    </submittedName>
</protein>
<evidence type="ECO:0000256" key="1">
    <source>
        <dbReference type="ARBA" id="ARBA00023015"/>
    </source>
</evidence>
<dbReference type="SUPFAM" id="SSF55781">
    <property type="entry name" value="GAF domain-like"/>
    <property type="match status" value="1"/>
</dbReference>
<dbReference type="Pfam" id="PF01614">
    <property type="entry name" value="IclR_C"/>
    <property type="match status" value="1"/>
</dbReference>
<accession>A0A1G6LNV0</accession>
<dbReference type="InterPro" id="IPR050707">
    <property type="entry name" value="HTH_MetabolicPath_Reg"/>
</dbReference>
<dbReference type="InterPro" id="IPR014757">
    <property type="entry name" value="Tscrpt_reg_IclR_C"/>
</dbReference>
<dbReference type="Proteomes" id="UP000199494">
    <property type="component" value="Unassembled WGS sequence"/>
</dbReference>
<dbReference type="PROSITE" id="PS51078">
    <property type="entry name" value="ICLR_ED"/>
    <property type="match status" value="1"/>
</dbReference>
<dbReference type="GO" id="GO:0045892">
    <property type="term" value="P:negative regulation of DNA-templated transcription"/>
    <property type="evidence" value="ECO:0007669"/>
    <property type="project" value="TreeGrafter"/>
</dbReference>
<dbReference type="PROSITE" id="PS51077">
    <property type="entry name" value="HTH_ICLR"/>
    <property type="match status" value="1"/>
</dbReference>
<name>A0A1G6LNV0_9PSEU</name>
<evidence type="ECO:0000256" key="3">
    <source>
        <dbReference type="ARBA" id="ARBA00023163"/>
    </source>
</evidence>
<dbReference type="Gene3D" id="1.10.10.10">
    <property type="entry name" value="Winged helix-like DNA-binding domain superfamily/Winged helix DNA-binding domain"/>
    <property type="match status" value="1"/>
</dbReference>
<dbReference type="GO" id="GO:0003677">
    <property type="term" value="F:DNA binding"/>
    <property type="evidence" value="ECO:0007669"/>
    <property type="project" value="UniProtKB-KW"/>
</dbReference>
<proteinExistence type="predicted"/>
<dbReference type="InterPro" id="IPR005471">
    <property type="entry name" value="Tscrpt_reg_IclR_N"/>
</dbReference>
<evidence type="ECO:0000256" key="2">
    <source>
        <dbReference type="ARBA" id="ARBA00023125"/>
    </source>
</evidence>
<dbReference type="InterPro" id="IPR036390">
    <property type="entry name" value="WH_DNA-bd_sf"/>
</dbReference>
<keyword evidence="5" id="KW-1185">Reference proteome</keyword>
<dbReference type="Pfam" id="PF09339">
    <property type="entry name" value="HTH_IclR"/>
    <property type="match status" value="1"/>
</dbReference>
<dbReference type="Gene3D" id="3.30.450.40">
    <property type="match status" value="1"/>
</dbReference>
<dbReference type="OrthoDB" id="60629at2"/>
<evidence type="ECO:0000313" key="4">
    <source>
        <dbReference type="EMBL" id="SDC44849.1"/>
    </source>
</evidence>
<keyword evidence="1" id="KW-0805">Transcription regulation</keyword>
<sequence>MARNMAGDTVLSRVARVLNAFEHDRRVLTVAQLARRAELPVPTTHRLVGQLLDVGFLERDGKHGIKVGMRLWQIAINAPGARELREAAMPFLEDVHAATQQHTFLDVREGTEVLIIERLKAHNAFGRILLTPGMRVSSNAVAGSLILLAHAPRDVQEAALSAPLRKYNSRTPVKPAQLRDLWASARRNGYIVCDGYVDPDALSIAVPVPGPDNTVVAALGVIVPSQHAQPMNHLPVLFAAARGISRELSRTPPPGPTRMLSYLVEATPEN</sequence>
<dbReference type="EMBL" id="FMZE01000002">
    <property type="protein sequence ID" value="SDC44849.1"/>
    <property type="molecule type" value="Genomic_DNA"/>
</dbReference>
<dbReference type="SMART" id="SM00346">
    <property type="entry name" value="HTH_ICLR"/>
    <property type="match status" value="1"/>
</dbReference>
<dbReference type="GO" id="GO:0003700">
    <property type="term" value="F:DNA-binding transcription factor activity"/>
    <property type="evidence" value="ECO:0007669"/>
    <property type="project" value="TreeGrafter"/>
</dbReference>
<dbReference type="STRING" id="530584.SAMN05421630_102148"/>
<keyword evidence="2 4" id="KW-0238">DNA-binding</keyword>
<dbReference type="InterPro" id="IPR036388">
    <property type="entry name" value="WH-like_DNA-bd_sf"/>
</dbReference>
<dbReference type="AlphaFoldDB" id="A0A1G6LNV0"/>
<reference evidence="4 5" key="1">
    <citation type="submission" date="2016-10" db="EMBL/GenBank/DDBJ databases">
        <authorList>
            <person name="de Groot N.N."/>
        </authorList>
    </citation>
    <scope>NUCLEOTIDE SEQUENCE [LARGE SCALE GENOMIC DNA]</scope>
    <source>
        <strain evidence="4 5">CGMCC 4.5506</strain>
    </source>
</reference>
<gene>
    <name evidence="4" type="ORF">SAMN05421630_102148</name>
</gene>
<dbReference type="SUPFAM" id="SSF46785">
    <property type="entry name" value="Winged helix' DNA-binding domain"/>
    <property type="match status" value="1"/>
</dbReference>
<dbReference type="PANTHER" id="PTHR30136:SF24">
    <property type="entry name" value="HTH-TYPE TRANSCRIPTIONAL REPRESSOR ALLR"/>
    <property type="match status" value="1"/>
</dbReference>
<dbReference type="InterPro" id="IPR029016">
    <property type="entry name" value="GAF-like_dom_sf"/>
</dbReference>
<keyword evidence="3" id="KW-0804">Transcription</keyword>
<evidence type="ECO:0000313" key="5">
    <source>
        <dbReference type="Proteomes" id="UP000199494"/>
    </source>
</evidence>
<organism evidence="4 5">
    <name type="scientific">Prauserella marina</name>
    <dbReference type="NCBI Taxonomy" id="530584"/>
    <lineage>
        <taxon>Bacteria</taxon>
        <taxon>Bacillati</taxon>
        <taxon>Actinomycetota</taxon>
        <taxon>Actinomycetes</taxon>
        <taxon>Pseudonocardiales</taxon>
        <taxon>Pseudonocardiaceae</taxon>
        <taxon>Prauserella</taxon>
    </lineage>
</organism>